<proteinExistence type="predicted"/>
<keyword evidence="3" id="KW-1185">Reference proteome</keyword>
<dbReference type="KEGG" id="ztr:MYCGRDRAFT_38519"/>
<protein>
    <submittedName>
        <fullName evidence="2">Uncharacterized protein</fullName>
    </submittedName>
</protein>
<sequence length="223" mass="25604">MTFQRLWQRLKRFLLCCKSSSSRGSRLPAPVLEAGPDTPPWPPQDILNHRVAYMAQIRARPPRAIKGTERDTALHCLYRIYEHLVLDDTIGYRNEIEYFWHHRGWPVADIPDPKDSDPARYAFLSGIPQLLVRAFNNNIGIGLARYTPAIISPEEAEALQKTPEHLKNYETVPAWTLRVKPLSKVLSIPMMYGPDLQLPLDTELDLTFRKLNIRLGVPHVSFT</sequence>
<evidence type="ECO:0000256" key="1">
    <source>
        <dbReference type="SAM" id="MobiDB-lite"/>
    </source>
</evidence>
<organism evidence="2 3">
    <name type="scientific">Zymoseptoria tritici (strain CBS 115943 / IPO323)</name>
    <name type="common">Speckled leaf blotch fungus</name>
    <name type="synonym">Septoria tritici</name>
    <dbReference type="NCBI Taxonomy" id="336722"/>
    <lineage>
        <taxon>Eukaryota</taxon>
        <taxon>Fungi</taxon>
        <taxon>Dikarya</taxon>
        <taxon>Ascomycota</taxon>
        <taxon>Pezizomycotina</taxon>
        <taxon>Dothideomycetes</taxon>
        <taxon>Dothideomycetidae</taxon>
        <taxon>Mycosphaerellales</taxon>
        <taxon>Mycosphaerellaceae</taxon>
        <taxon>Zymoseptoria</taxon>
    </lineage>
</organism>
<accession>F9X5V8</accession>
<reference evidence="2 3" key="1">
    <citation type="journal article" date="2011" name="PLoS Genet.">
        <title>Finished genome of the fungal wheat pathogen Mycosphaerella graminicola reveals dispensome structure, chromosome plasticity, and stealth pathogenesis.</title>
        <authorList>
            <person name="Goodwin S.B."/>
            <person name="Ben M'barek S."/>
            <person name="Dhillon B."/>
            <person name="Wittenberg A.H.J."/>
            <person name="Crane C.F."/>
            <person name="Hane J.K."/>
            <person name="Foster A.J."/>
            <person name="Van der Lee T.A.J."/>
            <person name="Grimwood J."/>
            <person name="Aerts A."/>
            <person name="Antoniw J."/>
            <person name="Bailey A."/>
            <person name="Bluhm B."/>
            <person name="Bowler J."/>
            <person name="Bristow J."/>
            <person name="van der Burgt A."/>
            <person name="Canto-Canche B."/>
            <person name="Churchill A.C.L."/>
            <person name="Conde-Ferraez L."/>
            <person name="Cools H.J."/>
            <person name="Coutinho P.M."/>
            <person name="Csukai M."/>
            <person name="Dehal P."/>
            <person name="De Wit P."/>
            <person name="Donzelli B."/>
            <person name="van de Geest H.C."/>
            <person name="van Ham R.C.H.J."/>
            <person name="Hammond-Kosack K.E."/>
            <person name="Henrissat B."/>
            <person name="Kilian A."/>
            <person name="Kobayashi A.K."/>
            <person name="Koopmann E."/>
            <person name="Kourmpetis Y."/>
            <person name="Kuzniar A."/>
            <person name="Lindquist E."/>
            <person name="Lombard V."/>
            <person name="Maliepaard C."/>
            <person name="Martins N."/>
            <person name="Mehrabi R."/>
            <person name="Nap J.P.H."/>
            <person name="Ponomarenko A."/>
            <person name="Rudd J.J."/>
            <person name="Salamov A."/>
            <person name="Schmutz J."/>
            <person name="Schouten H.J."/>
            <person name="Shapiro H."/>
            <person name="Stergiopoulos I."/>
            <person name="Torriani S.F.F."/>
            <person name="Tu H."/>
            <person name="de Vries R.P."/>
            <person name="Waalwijk C."/>
            <person name="Ware S.B."/>
            <person name="Wiebenga A."/>
            <person name="Zwiers L.-H."/>
            <person name="Oliver R.P."/>
            <person name="Grigoriev I.V."/>
            <person name="Kema G.H.J."/>
        </authorList>
    </citation>
    <scope>NUCLEOTIDE SEQUENCE [LARGE SCALE GENOMIC DNA]</scope>
    <source>
        <strain evidence="3">CBS 115943 / IPO323</strain>
    </source>
</reference>
<dbReference type="OrthoDB" id="5422293at2759"/>
<dbReference type="Proteomes" id="UP000008062">
    <property type="component" value="Chromosome 3"/>
</dbReference>
<dbReference type="InParanoid" id="F9X5V8"/>
<gene>
    <name evidence="2" type="ORF">MYCGRDRAFT_38519</name>
</gene>
<dbReference type="eggNOG" id="ENOG502SE3I">
    <property type="taxonomic scope" value="Eukaryota"/>
</dbReference>
<dbReference type="EMBL" id="CM001198">
    <property type="protein sequence ID" value="EGP89218.1"/>
    <property type="molecule type" value="Genomic_DNA"/>
</dbReference>
<dbReference type="RefSeq" id="XP_003854242.1">
    <property type="nucleotide sequence ID" value="XM_003854194.1"/>
</dbReference>
<dbReference type="AlphaFoldDB" id="F9X5V8"/>
<evidence type="ECO:0000313" key="2">
    <source>
        <dbReference type="EMBL" id="EGP89218.1"/>
    </source>
</evidence>
<dbReference type="GeneID" id="13404582"/>
<name>F9X5V8_ZYMTI</name>
<evidence type="ECO:0000313" key="3">
    <source>
        <dbReference type="Proteomes" id="UP000008062"/>
    </source>
</evidence>
<dbReference type="OMA" id="WQPHIHF"/>
<feature type="region of interest" description="Disordered" evidence="1">
    <location>
        <begin position="20"/>
        <end position="39"/>
    </location>
</feature>
<dbReference type="HOGENOM" id="CLU_082473_1_0_1"/>